<dbReference type="InterPro" id="IPR012334">
    <property type="entry name" value="Pectin_lyas_fold"/>
</dbReference>
<feature type="active site" evidence="11">
    <location>
        <position position="473"/>
    </location>
</feature>
<comment type="similarity">
    <text evidence="4">In the C-terminal section; belongs to the pectinesterase family.</text>
</comment>
<dbReference type="SUPFAM" id="SSF51126">
    <property type="entry name" value="Pectin lyase-like"/>
    <property type="match status" value="1"/>
</dbReference>
<evidence type="ECO:0000256" key="8">
    <source>
        <dbReference type="ARBA" id="ARBA00023085"/>
    </source>
</evidence>
<dbReference type="NCBIfam" id="TIGR01614">
    <property type="entry name" value="PME_inhib"/>
    <property type="match status" value="1"/>
</dbReference>
<evidence type="ECO:0000256" key="9">
    <source>
        <dbReference type="ARBA" id="ARBA00023157"/>
    </source>
</evidence>
<keyword evidence="6" id="KW-0134">Cell wall</keyword>
<organism evidence="16 17">
    <name type="scientific">Vanilla planifolia</name>
    <name type="common">Vanilla</name>
    <dbReference type="NCBI Taxonomy" id="51239"/>
    <lineage>
        <taxon>Eukaryota</taxon>
        <taxon>Viridiplantae</taxon>
        <taxon>Streptophyta</taxon>
        <taxon>Embryophyta</taxon>
        <taxon>Tracheophyta</taxon>
        <taxon>Spermatophyta</taxon>
        <taxon>Magnoliopsida</taxon>
        <taxon>Liliopsida</taxon>
        <taxon>Asparagales</taxon>
        <taxon>Orchidaceae</taxon>
        <taxon>Vanilloideae</taxon>
        <taxon>Vanilleae</taxon>
        <taxon>Vanilla</taxon>
    </lineage>
</organism>
<keyword evidence="17" id="KW-1185">Reference proteome</keyword>
<dbReference type="InterPro" id="IPR006501">
    <property type="entry name" value="Pectinesterase_inhib_dom"/>
</dbReference>
<feature type="region of interest" description="Disordered" evidence="13">
    <location>
        <begin position="576"/>
        <end position="618"/>
    </location>
</feature>
<dbReference type="InterPro" id="IPR011050">
    <property type="entry name" value="Pectin_lyase_fold/virulence"/>
</dbReference>
<name>A0A835QEF4_VANPL</name>
<accession>A0A835QEF4</accession>
<dbReference type="InterPro" id="IPR000070">
    <property type="entry name" value="Pectinesterase_cat"/>
</dbReference>
<evidence type="ECO:0000256" key="1">
    <source>
        <dbReference type="ARBA" id="ARBA00004191"/>
    </source>
</evidence>
<keyword evidence="14" id="KW-0472">Membrane</keyword>
<dbReference type="EMBL" id="JADCNL010000008">
    <property type="protein sequence ID" value="KAG0469918.1"/>
    <property type="molecule type" value="Genomic_DNA"/>
</dbReference>
<keyword evidence="14" id="KW-1133">Transmembrane helix</keyword>
<proteinExistence type="inferred from homology"/>
<feature type="domain" description="Pectinesterase inhibitor" evidence="15">
    <location>
        <begin position="100"/>
        <end position="262"/>
    </location>
</feature>
<comment type="pathway">
    <text evidence="2 12">Glycan metabolism; pectin degradation; 2-dehydro-3-deoxy-D-gluconate from pectin: step 1/5.</text>
</comment>
<dbReference type="InterPro" id="IPR033131">
    <property type="entry name" value="Pectinesterase_Asp_AS"/>
</dbReference>
<comment type="catalytic activity">
    <reaction evidence="12">
        <text>[(1-&gt;4)-alpha-D-galacturonosyl methyl ester](n) + n H2O = [(1-&gt;4)-alpha-D-galacturonosyl](n) + n methanol + n H(+)</text>
        <dbReference type="Rhea" id="RHEA:22380"/>
        <dbReference type="Rhea" id="RHEA-COMP:14570"/>
        <dbReference type="Rhea" id="RHEA-COMP:14573"/>
        <dbReference type="ChEBI" id="CHEBI:15377"/>
        <dbReference type="ChEBI" id="CHEBI:15378"/>
        <dbReference type="ChEBI" id="CHEBI:17790"/>
        <dbReference type="ChEBI" id="CHEBI:140522"/>
        <dbReference type="ChEBI" id="CHEBI:140523"/>
        <dbReference type="EC" id="3.1.1.11"/>
    </reaction>
</comment>
<dbReference type="SUPFAM" id="SSF101148">
    <property type="entry name" value="Plant invertase/pectin methylesterase inhibitor"/>
    <property type="match status" value="1"/>
</dbReference>
<evidence type="ECO:0000256" key="12">
    <source>
        <dbReference type="RuleBase" id="RU000589"/>
    </source>
</evidence>
<dbReference type="InterPro" id="IPR035513">
    <property type="entry name" value="Invertase/methylesterase_inhib"/>
</dbReference>
<reference evidence="16 17" key="1">
    <citation type="journal article" date="2020" name="Nat. Food">
        <title>A phased Vanilla planifolia genome enables genetic improvement of flavour and production.</title>
        <authorList>
            <person name="Hasing T."/>
            <person name="Tang H."/>
            <person name="Brym M."/>
            <person name="Khazi F."/>
            <person name="Huang T."/>
            <person name="Chambers A.H."/>
        </authorList>
    </citation>
    <scope>NUCLEOTIDE SEQUENCE [LARGE SCALE GENOMIC DNA]</scope>
    <source>
        <tissue evidence="16">Leaf</tissue>
    </source>
</reference>
<evidence type="ECO:0000313" key="16">
    <source>
        <dbReference type="EMBL" id="KAG0469918.1"/>
    </source>
</evidence>
<dbReference type="SMART" id="SM00856">
    <property type="entry name" value="PMEI"/>
    <property type="match status" value="1"/>
</dbReference>
<dbReference type="EC" id="3.1.1.11" evidence="5 12"/>
<dbReference type="Pfam" id="PF01095">
    <property type="entry name" value="Pectinesterase"/>
    <property type="match status" value="1"/>
</dbReference>
<dbReference type="PROSITE" id="PS00503">
    <property type="entry name" value="PECTINESTERASE_2"/>
    <property type="match status" value="1"/>
</dbReference>
<dbReference type="GO" id="GO:0042545">
    <property type="term" value="P:cell wall modification"/>
    <property type="evidence" value="ECO:0007669"/>
    <property type="project" value="UniProtKB-UniRule"/>
</dbReference>
<evidence type="ECO:0000256" key="14">
    <source>
        <dbReference type="SAM" id="Phobius"/>
    </source>
</evidence>
<evidence type="ECO:0000256" key="5">
    <source>
        <dbReference type="ARBA" id="ARBA00013229"/>
    </source>
</evidence>
<dbReference type="UniPathway" id="UPA00545">
    <property type="reaction ID" value="UER00823"/>
</dbReference>
<evidence type="ECO:0000256" key="2">
    <source>
        <dbReference type="ARBA" id="ARBA00005184"/>
    </source>
</evidence>
<comment type="subcellular location">
    <subcellularLocation>
        <location evidence="1">Secreted</location>
        <location evidence="1">Cell wall</location>
    </subcellularLocation>
</comment>
<dbReference type="GO" id="GO:0030599">
    <property type="term" value="F:pectinesterase activity"/>
    <property type="evidence" value="ECO:0007669"/>
    <property type="project" value="UniProtKB-UniRule"/>
</dbReference>
<keyword evidence="8 12" id="KW-0063">Aspartyl esterase</keyword>
<sequence>MPVATSGGPFSNMFYFIQMICNLHLYYHQANCKSIDAAMNHGHQNAHLLAGDSASGKPAISRPTAHRRLVFFLTISSLLLPAAAITNIAATSANHQNSHISHAILHSTCITARHPELCVSSISSSSSLLSSISSPKDVIHASLNFTLTAVVHATSVARRLSALHNLTPREHTALIDCFEMFDETLDELHRVNAELGSYRSDAGHNNLWRHAADLKILISAAMTNQDSCADGFSHAGVDRRLRGAIIGDLTHVEHLCGNALAMIRNMTDADITAAAAAAATAAAEQRRQNLSEDLSQEETTSEGVPEWMSVEDRRLMEAAAVVPHVTVAADGSGDYRTITEAVAAAPVKSSKRYVIRIMAGTYKENVEVPKKKTNILFVGDGRTKTVITGSRSVADGWTTFRTATLAVVGDRFLARDLRVENTAGAAKHQAVALRVGSDLSAFYHCDVLGYQDTLYVHSLRQFFRSCLVEGTIDFIFGNAAALLQDCDIRSRRPDPGQKNMITAQGRTDPDEPTGIVLQSCRIAMDGSFATYLGRPWKQFSRTVVMQSVIGKEVHPEGWHPWVGEFALRRYTTASTRTLGRARGRPAGLGGSGLGRSQPPRRRSSLQRADSSKDHSGWRPLDSPSLWDSDIIYAIALSFIACMFD</sequence>
<dbReference type="Pfam" id="PF04043">
    <property type="entry name" value="PMEI"/>
    <property type="match status" value="1"/>
</dbReference>
<dbReference type="GO" id="GO:0004857">
    <property type="term" value="F:enzyme inhibitor activity"/>
    <property type="evidence" value="ECO:0007669"/>
    <property type="project" value="InterPro"/>
</dbReference>
<dbReference type="Proteomes" id="UP000636800">
    <property type="component" value="Unassembled WGS sequence"/>
</dbReference>
<evidence type="ECO:0000256" key="3">
    <source>
        <dbReference type="ARBA" id="ARBA00006027"/>
    </source>
</evidence>
<feature type="transmembrane region" description="Helical" evidence="14">
    <location>
        <begin position="69"/>
        <end position="90"/>
    </location>
</feature>
<dbReference type="AlphaFoldDB" id="A0A835QEF4"/>
<comment type="caution">
    <text evidence="16">The sequence shown here is derived from an EMBL/GenBank/DDBJ whole genome shotgun (WGS) entry which is preliminary data.</text>
</comment>
<evidence type="ECO:0000259" key="15">
    <source>
        <dbReference type="SMART" id="SM00856"/>
    </source>
</evidence>
<evidence type="ECO:0000256" key="7">
    <source>
        <dbReference type="ARBA" id="ARBA00022801"/>
    </source>
</evidence>
<evidence type="ECO:0000256" key="6">
    <source>
        <dbReference type="ARBA" id="ARBA00022512"/>
    </source>
</evidence>
<dbReference type="Gene3D" id="2.160.20.10">
    <property type="entry name" value="Single-stranded right-handed beta-helix, Pectin lyase-like"/>
    <property type="match status" value="1"/>
</dbReference>
<keyword evidence="10" id="KW-0325">Glycoprotein</keyword>
<dbReference type="FunFam" id="2.160.20.10:FF:000029">
    <property type="entry name" value="Pectinesterase 4"/>
    <property type="match status" value="1"/>
</dbReference>
<dbReference type="GO" id="GO:0045490">
    <property type="term" value="P:pectin catabolic process"/>
    <property type="evidence" value="ECO:0007669"/>
    <property type="project" value="UniProtKB-UniRule"/>
</dbReference>
<keyword evidence="6" id="KW-0964">Secreted</keyword>
<keyword evidence="7 12" id="KW-0378">Hydrolase</keyword>
<gene>
    <name evidence="16" type="ORF">HPP92_016618</name>
</gene>
<dbReference type="Gene3D" id="1.20.140.40">
    <property type="entry name" value="Invertase/pectin methylesterase inhibitor family protein"/>
    <property type="match status" value="1"/>
</dbReference>
<dbReference type="CDD" id="cd15798">
    <property type="entry name" value="PMEI-like_3"/>
    <property type="match status" value="1"/>
</dbReference>
<evidence type="ECO:0000256" key="13">
    <source>
        <dbReference type="SAM" id="MobiDB-lite"/>
    </source>
</evidence>
<keyword evidence="14" id="KW-0812">Transmembrane</keyword>
<evidence type="ECO:0000256" key="11">
    <source>
        <dbReference type="PROSITE-ProRule" id="PRU10040"/>
    </source>
</evidence>
<dbReference type="FunFam" id="1.20.140.40:FF:000010">
    <property type="entry name" value="Pectinesterase"/>
    <property type="match status" value="1"/>
</dbReference>
<evidence type="ECO:0000313" key="17">
    <source>
        <dbReference type="Proteomes" id="UP000636800"/>
    </source>
</evidence>
<evidence type="ECO:0000256" key="10">
    <source>
        <dbReference type="ARBA" id="ARBA00023180"/>
    </source>
</evidence>
<protein>
    <recommendedName>
        <fullName evidence="5 12">Pectinesterase</fullName>
        <ecNumber evidence="5 12">3.1.1.11</ecNumber>
    </recommendedName>
</protein>
<comment type="similarity">
    <text evidence="3">In the N-terminal section; belongs to the PMEI family.</text>
</comment>
<keyword evidence="9" id="KW-1015">Disulfide bond</keyword>
<evidence type="ECO:0000256" key="4">
    <source>
        <dbReference type="ARBA" id="ARBA00007786"/>
    </source>
</evidence>
<dbReference type="PANTHER" id="PTHR31707">
    <property type="entry name" value="PECTINESTERASE"/>
    <property type="match status" value="1"/>
</dbReference>